<sequence length="298" mass="30793">MKILLTFVLGAACASATARTPAGNPMPDGSRDMYVGLGFVAAPAYEGARRPRRMAVPVLQGEWSNGVFISGMNAGVHLSDQPSLEFGPLLSVQARRSESGNGAALGGASLTSMTDNGSALAPIGETPAQPSGQPGKLARSGANRLAGMDVVGARLQAGGFVNVYLSPSLRLTNSVLYGAGRDANGLLWNLGIQHVAQQFSPHHSVSLSAGVSVVNRHYNASFFGVSAAESLRSGNPAYAPGGGLNGASAGVRWHWALSPSWLLINDVQATRVLGAAQKSPLVERPNGFVVSTALAYRF</sequence>
<dbReference type="PANTHER" id="PTHR38776">
    <property type="entry name" value="MLTA-INTERACTING PROTEIN-RELATED"/>
    <property type="match status" value="1"/>
</dbReference>
<keyword evidence="5" id="KW-0998">Cell outer membrane</keyword>
<dbReference type="Proteomes" id="UP000662888">
    <property type="component" value="Chromosome"/>
</dbReference>
<feature type="signal peptide" evidence="6">
    <location>
        <begin position="1"/>
        <end position="18"/>
    </location>
</feature>
<proteinExistence type="inferred from homology"/>
<evidence type="ECO:0000256" key="6">
    <source>
        <dbReference type="SAM" id="SignalP"/>
    </source>
</evidence>
<evidence type="ECO:0000256" key="3">
    <source>
        <dbReference type="ARBA" id="ARBA00022729"/>
    </source>
</evidence>
<dbReference type="Pfam" id="PF06629">
    <property type="entry name" value="MipA"/>
    <property type="match status" value="1"/>
</dbReference>
<dbReference type="PANTHER" id="PTHR38776:SF1">
    <property type="entry name" value="MLTA-INTERACTING PROTEIN-RELATED"/>
    <property type="match status" value="1"/>
</dbReference>
<accession>A0AA48WIF1</accession>
<comment type="similarity">
    <text evidence="2">Belongs to the MipA/OmpV family.</text>
</comment>
<evidence type="ECO:0000256" key="2">
    <source>
        <dbReference type="ARBA" id="ARBA00005722"/>
    </source>
</evidence>
<dbReference type="EMBL" id="CP065053">
    <property type="protein sequence ID" value="QPI52976.1"/>
    <property type="molecule type" value="Genomic_DNA"/>
</dbReference>
<evidence type="ECO:0000313" key="7">
    <source>
        <dbReference type="EMBL" id="QPI52976.1"/>
    </source>
</evidence>
<evidence type="ECO:0000313" key="8">
    <source>
        <dbReference type="Proteomes" id="UP000662888"/>
    </source>
</evidence>
<protein>
    <submittedName>
        <fullName evidence="7">MipA/OmpV family protein</fullName>
    </submittedName>
</protein>
<evidence type="ECO:0000256" key="1">
    <source>
        <dbReference type="ARBA" id="ARBA00004442"/>
    </source>
</evidence>
<keyword evidence="8" id="KW-1185">Reference proteome</keyword>
<reference evidence="7 8" key="1">
    <citation type="submission" date="2020-11" db="EMBL/GenBank/DDBJ databases">
        <authorList>
            <person name="Sun Q."/>
        </authorList>
    </citation>
    <scope>NUCLEOTIDE SEQUENCE [LARGE SCALE GENOMIC DNA]</scope>
    <source>
        <strain evidence="7 8">P8398</strain>
    </source>
</reference>
<keyword evidence="3 6" id="KW-0732">Signal</keyword>
<name>A0AA48WIF1_9BURK</name>
<keyword evidence="4" id="KW-0472">Membrane</keyword>
<dbReference type="InterPro" id="IPR010583">
    <property type="entry name" value="MipA"/>
</dbReference>
<dbReference type="RefSeq" id="WP_206092456.1">
    <property type="nucleotide sequence ID" value="NZ_CP065053.1"/>
</dbReference>
<comment type="subcellular location">
    <subcellularLocation>
        <location evidence="1">Cell outer membrane</location>
    </subcellularLocation>
</comment>
<gene>
    <name evidence="7" type="ORF">IV454_16670</name>
</gene>
<feature type="chain" id="PRO_5045351584" evidence="6">
    <location>
        <begin position="19"/>
        <end position="298"/>
    </location>
</feature>
<evidence type="ECO:0000256" key="4">
    <source>
        <dbReference type="ARBA" id="ARBA00023136"/>
    </source>
</evidence>
<organism evidence="7 8">
    <name type="scientific">Massilia antarctica</name>
    <dbReference type="NCBI Taxonomy" id="2765360"/>
    <lineage>
        <taxon>Bacteria</taxon>
        <taxon>Pseudomonadati</taxon>
        <taxon>Pseudomonadota</taxon>
        <taxon>Betaproteobacteria</taxon>
        <taxon>Burkholderiales</taxon>
        <taxon>Oxalobacteraceae</taxon>
        <taxon>Telluria group</taxon>
        <taxon>Massilia</taxon>
    </lineage>
</organism>
<evidence type="ECO:0000256" key="5">
    <source>
        <dbReference type="ARBA" id="ARBA00023237"/>
    </source>
</evidence>